<gene>
    <name evidence="2" type="ORF">NC653_040546</name>
</gene>
<reference evidence="2" key="1">
    <citation type="journal article" date="2023" name="Mol. Ecol. Resour.">
        <title>Chromosome-level genome assembly of a triploid poplar Populus alba 'Berolinensis'.</title>
        <authorList>
            <person name="Chen S."/>
            <person name="Yu Y."/>
            <person name="Wang X."/>
            <person name="Wang S."/>
            <person name="Zhang T."/>
            <person name="Zhou Y."/>
            <person name="He R."/>
            <person name="Meng N."/>
            <person name="Wang Y."/>
            <person name="Liu W."/>
            <person name="Liu Z."/>
            <person name="Liu J."/>
            <person name="Guo Q."/>
            <person name="Huang H."/>
            <person name="Sederoff R.R."/>
            <person name="Wang G."/>
            <person name="Qu G."/>
            <person name="Chen S."/>
        </authorList>
    </citation>
    <scope>NUCLEOTIDE SEQUENCE</scope>
    <source>
        <strain evidence="2">SC-2020</strain>
    </source>
</reference>
<comment type="caution">
    <text evidence="2">The sequence shown here is derived from an EMBL/GenBank/DDBJ whole genome shotgun (WGS) entry which is preliminary data.</text>
</comment>
<sequence>MIRPHDQVRDQVDKTFWAYVEKIDDGRMGCKFCGHLFAQDTTISRIKCHFSGLKGRGVKVCEDVTEEVQDAAREAIEGPPEKKLLDAGESSRPGARTMKTMLLRIVFDQLGYASIGMVLAFVALLLATSELIYMTRKEIMSLLPCFHRRSTSTFAPGKPVGTIVEYFGLVGAVWQCFYSTVEYAYARQNKDNPIKMCLLPFLFLLCVVFSKLMKNSFIDKIA</sequence>
<evidence type="ECO:0000313" key="2">
    <source>
        <dbReference type="EMBL" id="KAJ6951192.1"/>
    </source>
</evidence>
<keyword evidence="1" id="KW-0812">Transmembrane</keyword>
<feature type="transmembrane region" description="Helical" evidence="1">
    <location>
        <begin position="110"/>
        <end position="134"/>
    </location>
</feature>
<evidence type="ECO:0000313" key="3">
    <source>
        <dbReference type="Proteomes" id="UP001164929"/>
    </source>
</evidence>
<name>A0AAD6PN61_9ROSI</name>
<keyword evidence="1" id="KW-1133">Transmembrane helix</keyword>
<feature type="transmembrane region" description="Helical" evidence="1">
    <location>
        <begin position="197"/>
        <end position="213"/>
    </location>
</feature>
<dbReference type="AlphaFoldDB" id="A0AAD6PN61"/>
<dbReference type="PANTHER" id="PTHR48473:SF1">
    <property type="entry name" value="TIR DOMAIN-CONTAINING PROTEIN"/>
    <property type="match status" value="1"/>
</dbReference>
<organism evidence="2 3">
    <name type="scientific">Populus alba x Populus x berolinensis</name>
    <dbReference type="NCBI Taxonomy" id="444605"/>
    <lineage>
        <taxon>Eukaryota</taxon>
        <taxon>Viridiplantae</taxon>
        <taxon>Streptophyta</taxon>
        <taxon>Embryophyta</taxon>
        <taxon>Tracheophyta</taxon>
        <taxon>Spermatophyta</taxon>
        <taxon>Magnoliopsida</taxon>
        <taxon>eudicotyledons</taxon>
        <taxon>Gunneridae</taxon>
        <taxon>Pentapetalae</taxon>
        <taxon>rosids</taxon>
        <taxon>fabids</taxon>
        <taxon>Malpighiales</taxon>
        <taxon>Salicaceae</taxon>
        <taxon>Saliceae</taxon>
        <taxon>Populus</taxon>
    </lineage>
</organism>
<feature type="transmembrane region" description="Helical" evidence="1">
    <location>
        <begin position="166"/>
        <end position="185"/>
    </location>
</feature>
<evidence type="ECO:0008006" key="4">
    <source>
        <dbReference type="Google" id="ProtNLM"/>
    </source>
</evidence>
<proteinExistence type="predicted"/>
<dbReference type="EMBL" id="JAQIZT010000019">
    <property type="protein sequence ID" value="KAJ6951192.1"/>
    <property type="molecule type" value="Genomic_DNA"/>
</dbReference>
<accession>A0AAD6PN61</accession>
<keyword evidence="3" id="KW-1185">Reference proteome</keyword>
<dbReference type="PANTHER" id="PTHR48473">
    <property type="entry name" value="TIR DOMAIN-CONTAINING PROTEIN"/>
    <property type="match status" value="1"/>
</dbReference>
<keyword evidence="1" id="KW-0472">Membrane</keyword>
<evidence type="ECO:0000256" key="1">
    <source>
        <dbReference type="SAM" id="Phobius"/>
    </source>
</evidence>
<dbReference type="Proteomes" id="UP001164929">
    <property type="component" value="Chromosome 19"/>
</dbReference>
<protein>
    <recommendedName>
        <fullName evidence="4">BED-type domain-containing protein</fullName>
    </recommendedName>
</protein>